<dbReference type="PANTHER" id="PTHR34825:SF1">
    <property type="entry name" value="AAA-ATPASE-LIKE DOMAIN-CONTAINING PROTEIN"/>
    <property type="match status" value="1"/>
</dbReference>
<name>A0A1B6DSD6_9HEMI</name>
<feature type="non-terminal residue" evidence="2">
    <location>
        <position position="217"/>
    </location>
</feature>
<dbReference type="InterPro" id="IPR018631">
    <property type="entry name" value="AAA-ATPase-like_dom"/>
</dbReference>
<organism evidence="2">
    <name type="scientific">Clastoptera arizonana</name>
    <name type="common">Arizona spittle bug</name>
    <dbReference type="NCBI Taxonomy" id="38151"/>
    <lineage>
        <taxon>Eukaryota</taxon>
        <taxon>Metazoa</taxon>
        <taxon>Ecdysozoa</taxon>
        <taxon>Arthropoda</taxon>
        <taxon>Hexapoda</taxon>
        <taxon>Insecta</taxon>
        <taxon>Pterygota</taxon>
        <taxon>Neoptera</taxon>
        <taxon>Paraneoptera</taxon>
        <taxon>Hemiptera</taxon>
        <taxon>Auchenorrhyncha</taxon>
        <taxon>Cercopoidea</taxon>
        <taxon>Clastopteridae</taxon>
        <taxon>Clastoptera</taxon>
    </lineage>
</organism>
<evidence type="ECO:0000259" key="1">
    <source>
        <dbReference type="Pfam" id="PF09820"/>
    </source>
</evidence>
<protein>
    <recommendedName>
        <fullName evidence="1">AAA-ATPase-like domain-containing protein</fullName>
    </recommendedName>
</protein>
<feature type="domain" description="AAA-ATPase-like" evidence="1">
    <location>
        <begin position="17"/>
        <end position="211"/>
    </location>
</feature>
<proteinExistence type="predicted"/>
<dbReference type="Pfam" id="PF09820">
    <property type="entry name" value="AAA-ATPase_like"/>
    <property type="match status" value="1"/>
</dbReference>
<evidence type="ECO:0000313" key="2">
    <source>
        <dbReference type="EMBL" id="JAS28590.1"/>
    </source>
</evidence>
<gene>
    <name evidence="2" type="ORF">g.4774</name>
</gene>
<feature type="non-terminal residue" evidence="2">
    <location>
        <position position="1"/>
    </location>
</feature>
<dbReference type="AlphaFoldDB" id="A0A1B6DSD6"/>
<sequence>PNRAAIQESTKPVLSLGKSKFEKLVRNPDELIDKTLFIKKLIDDSSQKVLLSAPKYFGKTTNLDMIKRFLEVEVDSNGKILDNAKRLNSKLFMKNNLKINKDKKFCEKYLGKYPVLFIDYGSLNNINSYSNMLQYFRDLQRETFLGHKYLLNVRNLWINNLNFTVFKKYFDLNENLSELEITNGFRFLLKVLNKHFKKNVVVLIDNYGSLLDNLIFS</sequence>
<reference evidence="2" key="1">
    <citation type="submission" date="2015-12" db="EMBL/GenBank/DDBJ databases">
        <title>De novo transcriptome assembly of four potential Pierce s Disease insect vectors from Arizona vineyards.</title>
        <authorList>
            <person name="Tassone E.E."/>
        </authorList>
    </citation>
    <scope>NUCLEOTIDE SEQUENCE</scope>
</reference>
<dbReference type="PANTHER" id="PTHR34825">
    <property type="entry name" value="CONSERVED PROTEIN, WITH A WEAK D-GALACTARATE DEHYDRATASE/ALTRONATE HYDROLASE DOMAIN"/>
    <property type="match status" value="1"/>
</dbReference>
<dbReference type="EMBL" id="GEDC01008708">
    <property type="protein sequence ID" value="JAS28590.1"/>
    <property type="molecule type" value="Transcribed_RNA"/>
</dbReference>
<accession>A0A1B6DSD6</accession>